<name>A0ABZ2YCS6_9BACT</name>
<gene>
    <name evidence="1" type="ORF">QBE54_10960</name>
</gene>
<dbReference type="RefSeq" id="WP_369018231.1">
    <property type="nucleotide sequence ID" value="NZ_CP121689.1"/>
</dbReference>
<keyword evidence="2" id="KW-1185">Reference proteome</keyword>
<dbReference type="PROSITE" id="PS51257">
    <property type="entry name" value="PROKAR_LIPOPROTEIN"/>
    <property type="match status" value="1"/>
</dbReference>
<accession>A0ABZ2YCS6</accession>
<dbReference type="Proteomes" id="UP001461341">
    <property type="component" value="Chromosome"/>
</dbReference>
<dbReference type="EMBL" id="CP121689">
    <property type="protein sequence ID" value="WZL76076.1"/>
    <property type="molecule type" value="Genomic_DNA"/>
</dbReference>
<evidence type="ECO:0008006" key="3">
    <source>
        <dbReference type="Google" id="ProtNLM"/>
    </source>
</evidence>
<protein>
    <recommendedName>
        <fullName evidence="3">Lipoprotein</fullName>
    </recommendedName>
</protein>
<evidence type="ECO:0000313" key="2">
    <source>
        <dbReference type="Proteomes" id="UP001461341"/>
    </source>
</evidence>
<sequence>MKNVLVLVMLGLVLLAGCSGFSLTPEEVEVKALLDRYGNALLDGDYEEARNCLFPGGPHDQNFETNFSRIQGILQAQPEYSGGVCSLPLFGVKIVRLLVKGEWAEVTLESRQVCGFCENSWIIPYPLPAEEEYVYPEPPSTPQVSPFNQWVCFENEFLIDSETLLLRKYEGEWRIY</sequence>
<evidence type="ECO:0000313" key="1">
    <source>
        <dbReference type="EMBL" id="WZL76076.1"/>
    </source>
</evidence>
<organism evidence="1 2">
    <name type="scientific">Thermatribacter velox</name>
    <dbReference type="NCBI Taxonomy" id="3039681"/>
    <lineage>
        <taxon>Bacteria</taxon>
        <taxon>Pseudomonadati</taxon>
        <taxon>Atribacterota</taxon>
        <taxon>Atribacteria</taxon>
        <taxon>Atribacterales</taxon>
        <taxon>Thermatribacteraceae</taxon>
        <taxon>Thermatribacter</taxon>
    </lineage>
</organism>
<reference evidence="1 2" key="1">
    <citation type="submission" date="2023-03" db="EMBL/GenBank/DDBJ databases">
        <title>Novel Species.</title>
        <authorList>
            <person name="Ma S."/>
        </authorList>
    </citation>
    <scope>NUCLEOTIDE SEQUENCE [LARGE SCALE GENOMIC DNA]</scope>
    <source>
        <strain evidence="1 2">B11</strain>
    </source>
</reference>
<proteinExistence type="predicted"/>